<comment type="caution">
    <text evidence="1">The sequence shown here is derived from an EMBL/GenBank/DDBJ whole genome shotgun (WGS) entry which is preliminary data.</text>
</comment>
<name>A0A177YEU7_9NOCA</name>
<reference evidence="1 2" key="1">
    <citation type="submission" date="2016-03" db="EMBL/GenBank/DDBJ databases">
        <title>Genome sequence of Rhodococcus kyotonensis KB10.</title>
        <authorList>
            <person name="Jeong H."/>
            <person name="Hong C.E."/>
            <person name="Jo S.H."/>
            <person name="Park J.M."/>
        </authorList>
    </citation>
    <scope>NUCLEOTIDE SEQUENCE [LARGE SCALE GENOMIC DNA]</scope>
    <source>
        <strain evidence="1 2">KB10</strain>
    </source>
</reference>
<dbReference type="EMBL" id="LVHI01000013">
    <property type="protein sequence ID" value="OAK54066.1"/>
    <property type="molecule type" value="Genomic_DNA"/>
</dbReference>
<gene>
    <name evidence="1" type="ORF">A3K89_21430</name>
</gene>
<keyword evidence="2" id="KW-1185">Reference proteome</keyword>
<protein>
    <submittedName>
        <fullName evidence="1">Uncharacterized protein</fullName>
    </submittedName>
</protein>
<evidence type="ECO:0000313" key="2">
    <source>
        <dbReference type="Proteomes" id="UP000077519"/>
    </source>
</evidence>
<organism evidence="1 2">
    <name type="scientific">Rhodococcoides kyotonense</name>
    <dbReference type="NCBI Taxonomy" id="398843"/>
    <lineage>
        <taxon>Bacteria</taxon>
        <taxon>Bacillati</taxon>
        <taxon>Actinomycetota</taxon>
        <taxon>Actinomycetes</taxon>
        <taxon>Mycobacteriales</taxon>
        <taxon>Nocardiaceae</taxon>
        <taxon>Rhodococcoides</taxon>
    </lineage>
</organism>
<accession>A0A177YEU7</accession>
<dbReference type="Proteomes" id="UP000077519">
    <property type="component" value="Unassembled WGS sequence"/>
</dbReference>
<proteinExistence type="predicted"/>
<dbReference type="AlphaFoldDB" id="A0A177YEU7"/>
<evidence type="ECO:0000313" key="1">
    <source>
        <dbReference type="EMBL" id="OAK54066.1"/>
    </source>
</evidence>
<sequence length="183" mass="21222">MGDVIEFVPRFFLTDRQRRLMRIHAWVCADGAYDDIEERGDDPVDPTDWWDLFDRLPECTYNESVLWRRQMARSFDDLAEDLDAGRLPRPRTMAEQLALMIVILQASAALSDAEYGEDVAALDAHPHDGDWDAVSDGLMDDRDAEAFYHPATAVQWLQIFPCDTWFTPRLGEQPRDSRRGFRR</sequence>